<sequence length="934" mass="93631">MTRHLLPAARPSAARPSLPLNGLRLSVLGTAVAVVLGIASADASAFALGQLKVQSALGEPLRAEIDVTEMAAAEADSLKISVASADAFKNAGVPYNAALSDVKATLQRRAGGQYVVRLTGSRPLNDPFVDLLLEANGSSGRMVRDYTVLLDPPATRQAAPSVPIAPATPQVSTSPAERPGAAAARARRERAPVAPVTAPAAPVPATAAPQAPGAAAPARPAGGGEQVTVQRGDTASKIAGAHKPADISLDQMLVALLLANPDAFIGGNVNRMKAGAVLDLPSAAEAGAILPSEARRTITAQSRDFGAYRQRLAENAPTSNVAAADRKASGKLQANVEDRNAAASAPDKLTISQGSAAARAAEEKVAQTRQAQDSNNRVAELSKNINELAKLKAATGSAAPAAGSAAPAPAAPGIPVPNPGVAATTAPAAAVPAAAAPAPAAAPAAAPVAPAAAPAAASAPAPAATPAPAAAVPAAAAPTAPAAEPAPAATSELAPAAPAAAASAAAAAPAPAPKPVVKAAPPPPPVERGFFEELMDNPLMLGGAALIALLVGFLLYRVLGRRREEMSESVFLESRIPKDSFFGASGGESVDTKQRGDSTVSSLSYSPSQLDAGDVDPVAEADVYLAYGRDLQAEEILREALRVNPDRTAIHLKLLEIHAKRRDVRAYEGLATEVHKLTNGTGADWNRVVEMGKDLDPGNPLYESGTPRGVTPAESAAFAGALATAAAKPAPAPVAAPAPVTAAAPAFVPSVAPLDFDLDLSQPPAPAPAPAPVSASLPKTAYAPPAASSAPLSNGHAHAPTAPVDLENDFDTAPGALSPITRPGALGEAEANTRPAGLRGNLPADSGFIEFDMSALAGLPARPVAGTADAAARPAEAAQDDDGDESPHAVKLSLARELQAIGDVEGARSLVEEVEAESAGDLKSQARQLLAELR</sequence>
<feature type="compositionally biased region" description="Polar residues" evidence="1">
    <location>
        <begin position="597"/>
        <end position="607"/>
    </location>
</feature>
<dbReference type="InterPro" id="IPR038440">
    <property type="entry name" value="FimV_C_sf"/>
</dbReference>
<dbReference type="Gene3D" id="1.20.58.2200">
    <property type="match status" value="1"/>
</dbReference>
<dbReference type="InterPro" id="IPR036779">
    <property type="entry name" value="LysM_dom_sf"/>
</dbReference>
<evidence type="ECO:0000256" key="2">
    <source>
        <dbReference type="SAM" id="Phobius"/>
    </source>
</evidence>
<comment type="caution">
    <text evidence="4">The sequence shown here is derived from an EMBL/GenBank/DDBJ whole genome shotgun (WGS) entry which is preliminary data.</text>
</comment>
<dbReference type="Gene3D" id="3.10.350.10">
    <property type="entry name" value="LysM domain"/>
    <property type="match status" value="1"/>
</dbReference>
<dbReference type="NCBIfam" id="TIGR03504">
    <property type="entry name" value="FimV_Cterm"/>
    <property type="match status" value="1"/>
</dbReference>
<keyword evidence="2" id="KW-0472">Membrane</keyword>
<evidence type="ECO:0000259" key="3">
    <source>
        <dbReference type="Pfam" id="PF25800"/>
    </source>
</evidence>
<gene>
    <name evidence="4" type="ORF">EH244_04115</name>
</gene>
<reference evidence="4 5" key="1">
    <citation type="submission" date="2018-11" db="EMBL/GenBank/DDBJ databases">
        <title>The genome of Variovorax sp T529.</title>
        <authorList>
            <person name="Gao J."/>
        </authorList>
    </citation>
    <scope>NUCLEOTIDE SEQUENCE [LARGE SCALE GENOMIC DNA]</scope>
    <source>
        <strain evidence="4 5">T529</strain>
    </source>
</reference>
<protein>
    <recommendedName>
        <fullName evidence="3">FimV N-terminal domain-containing protein</fullName>
    </recommendedName>
</protein>
<dbReference type="InterPro" id="IPR057840">
    <property type="entry name" value="FimV_N"/>
</dbReference>
<keyword evidence="2" id="KW-1133">Transmembrane helix</keyword>
<feature type="compositionally biased region" description="Low complexity" evidence="1">
    <location>
        <begin position="175"/>
        <end position="184"/>
    </location>
</feature>
<dbReference type="RefSeq" id="WP_124957178.1">
    <property type="nucleotide sequence ID" value="NZ_RQXU01000002.1"/>
</dbReference>
<evidence type="ECO:0000256" key="1">
    <source>
        <dbReference type="SAM" id="MobiDB-lite"/>
    </source>
</evidence>
<dbReference type="NCBIfam" id="TIGR03505">
    <property type="entry name" value="FimV_core"/>
    <property type="match status" value="1"/>
</dbReference>
<evidence type="ECO:0000313" key="5">
    <source>
        <dbReference type="Proteomes" id="UP000271590"/>
    </source>
</evidence>
<dbReference type="EMBL" id="RQXU01000002">
    <property type="protein sequence ID" value="RRH91415.1"/>
    <property type="molecule type" value="Genomic_DNA"/>
</dbReference>
<feature type="compositionally biased region" description="Low complexity" evidence="1">
    <location>
        <begin position="782"/>
        <end position="793"/>
    </location>
</feature>
<dbReference type="InterPro" id="IPR020011">
    <property type="entry name" value="FimV_C"/>
</dbReference>
<feature type="region of interest" description="Disordered" evidence="1">
    <location>
        <begin position="867"/>
        <end position="889"/>
    </location>
</feature>
<organism evidence="4 5">
    <name type="scientific">Variovorax beijingensis</name>
    <dbReference type="NCBI Taxonomy" id="2496117"/>
    <lineage>
        <taxon>Bacteria</taxon>
        <taxon>Pseudomonadati</taxon>
        <taxon>Pseudomonadota</taxon>
        <taxon>Betaproteobacteria</taxon>
        <taxon>Burkholderiales</taxon>
        <taxon>Comamonadaceae</taxon>
        <taxon>Variovorax</taxon>
    </lineage>
</organism>
<feature type="domain" description="FimV N-terminal" evidence="3">
    <location>
        <begin position="47"/>
        <end position="153"/>
    </location>
</feature>
<dbReference type="Pfam" id="PF25800">
    <property type="entry name" value="FimV_N"/>
    <property type="match status" value="1"/>
</dbReference>
<accession>A0A3P3EYK7</accession>
<keyword evidence="2" id="KW-0812">Transmembrane</keyword>
<feature type="transmembrane region" description="Helical" evidence="2">
    <location>
        <begin position="539"/>
        <end position="559"/>
    </location>
</feature>
<feature type="region of interest" description="Disordered" evidence="1">
    <location>
        <begin position="157"/>
        <end position="229"/>
    </location>
</feature>
<dbReference type="AlphaFoldDB" id="A0A3P3EYK7"/>
<feature type="region of interest" description="Disordered" evidence="1">
    <location>
        <begin position="583"/>
        <end position="607"/>
    </location>
</feature>
<dbReference type="InterPro" id="IPR020012">
    <property type="entry name" value="LysM_FimV"/>
</dbReference>
<name>A0A3P3EYK7_9BURK</name>
<feature type="compositionally biased region" description="Low complexity" evidence="1">
    <location>
        <begin position="867"/>
        <end position="877"/>
    </location>
</feature>
<dbReference type="Proteomes" id="UP000271590">
    <property type="component" value="Unassembled WGS sequence"/>
</dbReference>
<feature type="region of interest" description="Disordered" evidence="1">
    <location>
        <begin position="782"/>
        <end position="839"/>
    </location>
</feature>
<feature type="compositionally biased region" description="Low complexity" evidence="1">
    <location>
        <begin position="192"/>
        <end position="220"/>
    </location>
</feature>
<proteinExistence type="predicted"/>
<evidence type="ECO:0000313" key="4">
    <source>
        <dbReference type="EMBL" id="RRH91415.1"/>
    </source>
</evidence>